<comment type="caution">
    <text evidence="1">The sequence shown here is derived from an EMBL/GenBank/DDBJ whole genome shotgun (WGS) entry which is preliminary data.</text>
</comment>
<name>A0ABP7PY38_9SPHI</name>
<reference evidence="2" key="1">
    <citation type="journal article" date="2019" name="Int. J. Syst. Evol. Microbiol.">
        <title>The Global Catalogue of Microorganisms (GCM) 10K type strain sequencing project: providing services to taxonomists for standard genome sequencing and annotation.</title>
        <authorList>
            <consortium name="The Broad Institute Genomics Platform"/>
            <consortium name="The Broad Institute Genome Sequencing Center for Infectious Disease"/>
            <person name="Wu L."/>
            <person name="Ma J."/>
        </authorList>
    </citation>
    <scope>NUCLEOTIDE SEQUENCE [LARGE SCALE GENOMIC DNA]</scope>
    <source>
        <strain evidence="2">JCM 16601</strain>
    </source>
</reference>
<proteinExistence type="predicted"/>
<dbReference type="RefSeq" id="WP_259094419.1">
    <property type="nucleotide sequence ID" value="NZ_BAAAZC010000018.1"/>
</dbReference>
<organism evidence="1 2">
    <name type="scientific">Mucilaginibacter dorajii</name>
    <dbReference type="NCBI Taxonomy" id="692994"/>
    <lineage>
        <taxon>Bacteria</taxon>
        <taxon>Pseudomonadati</taxon>
        <taxon>Bacteroidota</taxon>
        <taxon>Sphingobacteriia</taxon>
        <taxon>Sphingobacteriales</taxon>
        <taxon>Sphingobacteriaceae</taxon>
        <taxon>Mucilaginibacter</taxon>
    </lineage>
</organism>
<accession>A0ABP7PY38</accession>
<dbReference type="InterPro" id="IPR036291">
    <property type="entry name" value="NAD(P)-bd_dom_sf"/>
</dbReference>
<keyword evidence="2" id="KW-1185">Reference proteome</keyword>
<dbReference type="EMBL" id="BAAAZC010000018">
    <property type="protein sequence ID" value="GAA3973324.1"/>
    <property type="molecule type" value="Genomic_DNA"/>
</dbReference>
<dbReference type="Gene3D" id="3.40.50.720">
    <property type="entry name" value="NAD(P)-binding Rossmann-like Domain"/>
    <property type="match status" value="1"/>
</dbReference>
<protein>
    <recommendedName>
        <fullName evidence="3">Short-chain dehydrogenase/reductase SDR</fullName>
    </recommendedName>
</protein>
<evidence type="ECO:0000313" key="1">
    <source>
        <dbReference type="EMBL" id="GAA3973324.1"/>
    </source>
</evidence>
<gene>
    <name evidence="1" type="ORF">GCM10022210_24450</name>
</gene>
<sequence length="50" mass="5392">MKTIFIAGVSAGLGKATAILFQSVGWRVITTMRSPEKETELNRVASKAII</sequence>
<evidence type="ECO:0008006" key="3">
    <source>
        <dbReference type="Google" id="ProtNLM"/>
    </source>
</evidence>
<dbReference type="Proteomes" id="UP001500742">
    <property type="component" value="Unassembled WGS sequence"/>
</dbReference>
<evidence type="ECO:0000313" key="2">
    <source>
        <dbReference type="Proteomes" id="UP001500742"/>
    </source>
</evidence>
<dbReference type="SUPFAM" id="SSF51735">
    <property type="entry name" value="NAD(P)-binding Rossmann-fold domains"/>
    <property type="match status" value="1"/>
</dbReference>